<accession>A0ACC0JN40</accession>
<dbReference type="EMBL" id="CM046119">
    <property type="protein sequence ID" value="KAI8425591.1"/>
    <property type="molecule type" value="Genomic_DNA"/>
</dbReference>
<evidence type="ECO:0000313" key="1">
    <source>
        <dbReference type="EMBL" id="KAI8425591.1"/>
    </source>
</evidence>
<proteinExistence type="predicted"/>
<gene>
    <name evidence="1" type="ORF">MSG28_011410</name>
</gene>
<keyword evidence="2" id="KW-1185">Reference proteome</keyword>
<evidence type="ECO:0000313" key="2">
    <source>
        <dbReference type="Proteomes" id="UP001064048"/>
    </source>
</evidence>
<sequence>MAMATATVTATMESSQTLIQTESRVQRSYQEVQVSEQRQVKKKKSMRRHKDEGTISVSKSSSKLHKKMQAADENPQCAKCSRPVYAMERVKAEKRAWHKECFRCVQCNKQLT</sequence>
<comment type="caution">
    <text evidence="1">The sequence shown here is derived from an EMBL/GenBank/DDBJ whole genome shotgun (WGS) entry which is preliminary data.</text>
</comment>
<reference evidence="1 2" key="1">
    <citation type="journal article" date="2022" name="Genome Biol. Evol.">
        <title>The Spruce Budworm Genome: Reconstructing the Evolutionary History of Antifreeze Proteins.</title>
        <authorList>
            <person name="Beliveau C."/>
            <person name="Gagne P."/>
            <person name="Picq S."/>
            <person name="Vernygora O."/>
            <person name="Keeling C.I."/>
            <person name="Pinkney K."/>
            <person name="Doucet D."/>
            <person name="Wen F."/>
            <person name="Johnston J.S."/>
            <person name="Maaroufi H."/>
            <person name="Boyle B."/>
            <person name="Laroche J."/>
            <person name="Dewar K."/>
            <person name="Juretic N."/>
            <person name="Blackburn G."/>
            <person name="Nisole A."/>
            <person name="Brunet B."/>
            <person name="Brandao M."/>
            <person name="Lumley L."/>
            <person name="Duan J."/>
            <person name="Quan G."/>
            <person name="Lucarotti C.J."/>
            <person name="Roe A.D."/>
            <person name="Sperling F.A.H."/>
            <person name="Levesque R.C."/>
            <person name="Cusson M."/>
        </authorList>
    </citation>
    <scope>NUCLEOTIDE SEQUENCE [LARGE SCALE GENOMIC DNA]</scope>
    <source>
        <strain evidence="1">Glfc:IPQL:Cfum</strain>
    </source>
</reference>
<organism evidence="1 2">
    <name type="scientific">Choristoneura fumiferana</name>
    <name type="common">Spruce budworm moth</name>
    <name type="synonym">Archips fumiferana</name>
    <dbReference type="NCBI Taxonomy" id="7141"/>
    <lineage>
        <taxon>Eukaryota</taxon>
        <taxon>Metazoa</taxon>
        <taxon>Ecdysozoa</taxon>
        <taxon>Arthropoda</taxon>
        <taxon>Hexapoda</taxon>
        <taxon>Insecta</taxon>
        <taxon>Pterygota</taxon>
        <taxon>Neoptera</taxon>
        <taxon>Endopterygota</taxon>
        <taxon>Lepidoptera</taxon>
        <taxon>Glossata</taxon>
        <taxon>Ditrysia</taxon>
        <taxon>Tortricoidea</taxon>
        <taxon>Tortricidae</taxon>
        <taxon>Tortricinae</taxon>
        <taxon>Choristoneura</taxon>
    </lineage>
</organism>
<name>A0ACC0JN40_CHOFU</name>
<dbReference type="Proteomes" id="UP001064048">
    <property type="component" value="Chromosome 19"/>
</dbReference>
<protein>
    <submittedName>
        <fullName evidence="1">Uncharacterized protein</fullName>
    </submittedName>
</protein>